<protein>
    <recommendedName>
        <fullName evidence="4">Integral membrane protein</fullName>
    </recommendedName>
</protein>
<organism evidence="2 3">
    <name type="scientific">Cryptosporangium japonicum</name>
    <dbReference type="NCBI Taxonomy" id="80872"/>
    <lineage>
        <taxon>Bacteria</taxon>
        <taxon>Bacillati</taxon>
        <taxon>Actinomycetota</taxon>
        <taxon>Actinomycetes</taxon>
        <taxon>Cryptosporangiales</taxon>
        <taxon>Cryptosporangiaceae</taxon>
        <taxon>Cryptosporangium</taxon>
    </lineage>
</organism>
<evidence type="ECO:0008006" key="4">
    <source>
        <dbReference type="Google" id="ProtNLM"/>
    </source>
</evidence>
<keyword evidence="1" id="KW-1133">Transmembrane helix</keyword>
<evidence type="ECO:0000313" key="3">
    <source>
        <dbReference type="Proteomes" id="UP001500967"/>
    </source>
</evidence>
<keyword evidence="1" id="KW-0812">Transmembrane</keyword>
<feature type="transmembrane region" description="Helical" evidence="1">
    <location>
        <begin position="109"/>
        <end position="127"/>
    </location>
</feature>
<dbReference type="Proteomes" id="UP001500967">
    <property type="component" value="Unassembled WGS sequence"/>
</dbReference>
<feature type="transmembrane region" description="Helical" evidence="1">
    <location>
        <begin position="78"/>
        <end position="97"/>
    </location>
</feature>
<gene>
    <name evidence="2" type="ORF">GCM10009539_41980</name>
</gene>
<evidence type="ECO:0000313" key="2">
    <source>
        <dbReference type="EMBL" id="GAA0252437.1"/>
    </source>
</evidence>
<keyword evidence="1" id="KW-0472">Membrane</keyword>
<proteinExistence type="predicted"/>
<accession>A0ABN0UJV0</accession>
<comment type="caution">
    <text evidence="2">The sequence shown here is derived from an EMBL/GenBank/DDBJ whole genome shotgun (WGS) entry which is preliminary data.</text>
</comment>
<reference evidence="2 3" key="1">
    <citation type="journal article" date="2019" name="Int. J. Syst. Evol. Microbiol.">
        <title>The Global Catalogue of Microorganisms (GCM) 10K type strain sequencing project: providing services to taxonomists for standard genome sequencing and annotation.</title>
        <authorList>
            <consortium name="The Broad Institute Genomics Platform"/>
            <consortium name="The Broad Institute Genome Sequencing Center for Infectious Disease"/>
            <person name="Wu L."/>
            <person name="Ma J."/>
        </authorList>
    </citation>
    <scope>NUCLEOTIDE SEQUENCE [LARGE SCALE GENOMIC DNA]</scope>
    <source>
        <strain evidence="2 3">JCM 10425</strain>
    </source>
</reference>
<feature type="transmembrane region" description="Helical" evidence="1">
    <location>
        <begin position="27"/>
        <end position="46"/>
    </location>
</feature>
<feature type="transmembrane region" description="Helical" evidence="1">
    <location>
        <begin position="53"/>
        <end position="72"/>
    </location>
</feature>
<sequence length="241" mass="24321">MGRPGPATAIGAAETVSSATDVSPGRALTVQAGLALAVAVGGRLVLSRTGTAWIAVAALAGLVPPAFTGHAAGAGNHAVAVVGAALWTGGLVALLLIRRTDVLADAARACSRIALWCFVAVGLSGVLNAGARRGSPDALLHSRYGLLVVGAVHRARTLPRLPGGAFRCRSRSCSAHRRRSRCVRCARAAAPGSGGWRCCARGRCGCSVIPSSRPGGSSAASTVCLSPTCSRRPCAPTRDTW</sequence>
<dbReference type="EMBL" id="BAAAGX010000016">
    <property type="protein sequence ID" value="GAA0252437.1"/>
    <property type="molecule type" value="Genomic_DNA"/>
</dbReference>
<evidence type="ECO:0000256" key="1">
    <source>
        <dbReference type="SAM" id="Phobius"/>
    </source>
</evidence>
<keyword evidence="3" id="KW-1185">Reference proteome</keyword>
<name>A0ABN0UJV0_9ACTN</name>